<dbReference type="InterPro" id="IPR053729">
    <property type="entry name" value="MAD2L1BP_domain_sf"/>
</dbReference>
<evidence type="ECO:0000313" key="2">
    <source>
        <dbReference type="WBParaSite" id="scaffold3665_cov168.g6931"/>
    </source>
</evidence>
<dbReference type="Proteomes" id="UP000887561">
    <property type="component" value="Unplaced"/>
</dbReference>
<name>A0A915MHV8_MELJA</name>
<protein>
    <submittedName>
        <fullName evidence="2">Uncharacterized protein</fullName>
    </submittedName>
</protein>
<dbReference type="Gene3D" id="3.30.900.20">
    <property type="match status" value="1"/>
</dbReference>
<dbReference type="AlphaFoldDB" id="A0A915MHV8"/>
<dbReference type="WBParaSite" id="scaffold3665_cov168.g6931">
    <property type="protein sequence ID" value="scaffold3665_cov168.g6931"/>
    <property type="gene ID" value="scaffold3665_cov168.g6931"/>
</dbReference>
<sequence length="270" mass="31569">MLYTNSIDIDVNRCLCIHSISQLVDITLQSLLYQRQIIPEPVLTLSKGDSYISKQFRSVYEKVAQILQKTFRSPNAKLISEFIILLGSAPYSPKEIYRIKCRNDEHEIEKISIQENNGEKKEEVNCCEELSTNKKNSNRECSFVLENLSGVTNHVFSCFWLIEKRLIFSAIALSKTAVEHFENCPIPGKTDKVFMFIKTTDKLQTWAEGLNEDLSFKLPENIPRKRQIRQLRIKVKSPYNKEIKENEKEEIDENLISYWYRIEPFFTNLS</sequence>
<organism evidence="1 2">
    <name type="scientific">Meloidogyne javanica</name>
    <name type="common">Root-knot nematode worm</name>
    <dbReference type="NCBI Taxonomy" id="6303"/>
    <lineage>
        <taxon>Eukaryota</taxon>
        <taxon>Metazoa</taxon>
        <taxon>Ecdysozoa</taxon>
        <taxon>Nematoda</taxon>
        <taxon>Chromadorea</taxon>
        <taxon>Rhabditida</taxon>
        <taxon>Tylenchina</taxon>
        <taxon>Tylenchomorpha</taxon>
        <taxon>Tylenchoidea</taxon>
        <taxon>Meloidogynidae</taxon>
        <taxon>Meloidogyninae</taxon>
        <taxon>Meloidogyne</taxon>
        <taxon>Meloidogyne incognita group</taxon>
    </lineage>
</organism>
<proteinExistence type="predicted"/>
<accession>A0A915MHV8</accession>
<keyword evidence="1" id="KW-1185">Reference proteome</keyword>
<reference evidence="2" key="1">
    <citation type="submission" date="2022-11" db="UniProtKB">
        <authorList>
            <consortium name="WormBaseParasite"/>
        </authorList>
    </citation>
    <scope>IDENTIFICATION</scope>
</reference>
<evidence type="ECO:0000313" key="1">
    <source>
        <dbReference type="Proteomes" id="UP000887561"/>
    </source>
</evidence>